<dbReference type="AlphaFoldDB" id="A0AAE8NFL1"/>
<dbReference type="Proteomes" id="UP000250416">
    <property type="component" value="Unassembled WGS sequence"/>
</dbReference>
<dbReference type="Gene3D" id="2.60.120.260">
    <property type="entry name" value="Galactose-binding domain-like"/>
    <property type="match status" value="1"/>
</dbReference>
<dbReference type="InterPro" id="IPR005084">
    <property type="entry name" value="CBM6"/>
</dbReference>
<comment type="caution">
    <text evidence="2">The sequence shown here is derived from an EMBL/GenBank/DDBJ whole genome shotgun (WGS) entry which is preliminary data.</text>
</comment>
<dbReference type="EMBL" id="UARD01000020">
    <property type="protein sequence ID" value="SPV20460.1"/>
    <property type="molecule type" value="Genomic_DNA"/>
</dbReference>
<dbReference type="InterPro" id="IPR055240">
    <property type="entry name" value="CBM13-like"/>
</dbReference>
<dbReference type="SUPFAM" id="SSF49785">
    <property type="entry name" value="Galactose-binding domain-like"/>
    <property type="match status" value="1"/>
</dbReference>
<feature type="domain" description="CBM6" evidence="1">
    <location>
        <begin position="1"/>
        <end position="114"/>
    </location>
</feature>
<name>A0AAE8NFL1_BURCE</name>
<evidence type="ECO:0000313" key="2">
    <source>
        <dbReference type="EMBL" id="SPV20460.1"/>
    </source>
</evidence>
<dbReference type="GO" id="GO:0030246">
    <property type="term" value="F:carbohydrate binding"/>
    <property type="evidence" value="ECO:0007669"/>
    <property type="project" value="InterPro"/>
</dbReference>
<dbReference type="Pfam" id="PF22704">
    <property type="entry name" value="CBM13-like"/>
    <property type="match status" value="1"/>
</dbReference>
<accession>A0AAE8NFL1</accession>
<evidence type="ECO:0000259" key="1">
    <source>
        <dbReference type="PROSITE" id="PS51175"/>
    </source>
</evidence>
<evidence type="ECO:0000313" key="3">
    <source>
        <dbReference type="Proteomes" id="UP000250416"/>
    </source>
</evidence>
<dbReference type="InterPro" id="IPR008979">
    <property type="entry name" value="Galactose-bd-like_sf"/>
</dbReference>
<reference evidence="2 3" key="1">
    <citation type="submission" date="2018-06" db="EMBL/GenBank/DDBJ databases">
        <authorList>
            <consortium name="Pathogen Informatics"/>
            <person name="Doyle S."/>
        </authorList>
    </citation>
    <scope>NUCLEOTIDE SEQUENCE [LARGE SCALE GENOMIC DNA]</scope>
    <source>
        <strain evidence="2 3">NCTC10661</strain>
    </source>
</reference>
<organism evidence="2 3">
    <name type="scientific">Burkholderia cepacia</name>
    <name type="common">Pseudomonas cepacia</name>
    <dbReference type="NCBI Taxonomy" id="292"/>
    <lineage>
        <taxon>Bacteria</taxon>
        <taxon>Pseudomonadati</taxon>
        <taxon>Pseudomonadota</taxon>
        <taxon>Betaproteobacteria</taxon>
        <taxon>Burkholderiales</taxon>
        <taxon>Burkholderiaceae</taxon>
        <taxon>Burkholderia</taxon>
        <taxon>Burkholderia cepacia complex</taxon>
    </lineage>
</organism>
<protein>
    <submittedName>
        <fullName evidence="2">Secreted alpha-galactosidase</fullName>
    </submittedName>
</protein>
<gene>
    <name evidence="2" type="ORF">NCTC10661_03826</name>
</gene>
<sequence>MSSCGACSGGQDVGYVGNGDGTSNGTLTINGISVAADGTYSVAIAYVNGDSAPRSAQLSFDGAAPVSVSFPSTGGWGNVSTLTVTGAFRQGSANTLKFANPTGWAPDIDGIGAPAKQ</sequence>
<proteinExistence type="predicted"/>
<dbReference type="PROSITE" id="PS51175">
    <property type="entry name" value="CBM6"/>
    <property type="match status" value="1"/>
</dbReference>
<dbReference type="CDD" id="cd04081">
    <property type="entry name" value="CBM35_galactosidase-like"/>
    <property type="match status" value="1"/>
</dbReference>